<sequence>MEESKKRVHGTKVSKIANIFQGMPSRDDEDMRGTDVTVVRTESHLARFNNARALFEKLGEENRGFRIEKSPSAAASFAGTRGVSPGAPSRSRSSSAGSVSPPRSHGPPTVPYASAINGDKLSNGAAQPPPKPVKPSVLPKPEKPDRRFNKELIEKQRNWTSHFNKSRPAKTENEKIENKFLAQDRKSPEETDRYVVPSRVYTPPLSPGAIDTHLERPTTLPTALVNRSVPVAKSPSPVKNVAPVLPSPRSNSAKSPTVRSSPSPKAEIHSAVIQITETRSLVTPEKDDVREIKPLPRTDMYSHSAKVVERVSTITTSTIVSSSEGNVSPIKFHKILPSPPIRMPRSPPPPVPDDKSAHNDSISPVTSLPEEFSPPLECFDEKIDKEKAVDKSPVSSPKIILAGDEPVGALVSTRPDVCDVVPRPHLEGNEETSRCSGDWEEKASRRSSTPESPVNVNVANRSPLTSPLASPVHSLPRSTSEAPVSPSQLGGGRKSSDPDETARTRSRTPSVSDEGGFNEPSPEVVARLRPAEYREPPLPLTRDIRDAERARSDPDTLSVQQQDSGVVVSEASQGSIEVLDKSTTSQWSVSEDNPPGATRQ</sequence>
<organism evidence="2 3">
    <name type="scientific">Pieris macdunnoughi</name>
    <dbReference type="NCBI Taxonomy" id="345717"/>
    <lineage>
        <taxon>Eukaryota</taxon>
        <taxon>Metazoa</taxon>
        <taxon>Ecdysozoa</taxon>
        <taxon>Arthropoda</taxon>
        <taxon>Hexapoda</taxon>
        <taxon>Insecta</taxon>
        <taxon>Pterygota</taxon>
        <taxon>Neoptera</taxon>
        <taxon>Endopterygota</taxon>
        <taxon>Lepidoptera</taxon>
        <taxon>Glossata</taxon>
        <taxon>Ditrysia</taxon>
        <taxon>Papilionoidea</taxon>
        <taxon>Pieridae</taxon>
        <taxon>Pierinae</taxon>
        <taxon>Pieris</taxon>
    </lineage>
</organism>
<gene>
    <name evidence="2" type="ORF">PMACD_LOCUS8338</name>
</gene>
<feature type="compositionally biased region" description="Polar residues" evidence="1">
    <location>
        <begin position="248"/>
        <end position="263"/>
    </location>
</feature>
<feature type="compositionally biased region" description="Polar residues" evidence="1">
    <location>
        <begin position="476"/>
        <end position="488"/>
    </location>
</feature>
<feature type="compositionally biased region" description="Low complexity" evidence="1">
    <location>
        <begin position="81"/>
        <end position="103"/>
    </location>
</feature>
<feature type="compositionally biased region" description="Polar residues" evidence="1">
    <location>
        <begin position="446"/>
        <end position="468"/>
    </location>
</feature>
<feature type="region of interest" description="Disordered" evidence="1">
    <location>
        <begin position="331"/>
        <end position="375"/>
    </location>
</feature>
<feature type="region of interest" description="Disordered" evidence="1">
    <location>
        <begin position="1"/>
        <end position="33"/>
    </location>
</feature>
<feature type="compositionally biased region" description="Basic and acidic residues" evidence="1">
    <location>
        <begin position="169"/>
        <end position="193"/>
    </location>
</feature>
<feature type="region of interest" description="Disordered" evidence="1">
    <location>
        <begin position="232"/>
        <end position="269"/>
    </location>
</feature>
<evidence type="ECO:0000313" key="2">
    <source>
        <dbReference type="EMBL" id="CAF4866054.1"/>
    </source>
</evidence>
<feature type="compositionally biased region" description="Polar residues" evidence="1">
    <location>
        <begin position="570"/>
        <end position="591"/>
    </location>
</feature>
<proteinExistence type="predicted"/>
<feature type="compositionally biased region" description="Basic and acidic residues" evidence="1">
    <location>
        <begin position="140"/>
        <end position="157"/>
    </location>
</feature>
<keyword evidence="3" id="KW-1185">Reference proteome</keyword>
<dbReference type="EMBL" id="CAJOBZ010000021">
    <property type="protein sequence ID" value="CAF4866054.1"/>
    <property type="molecule type" value="Genomic_DNA"/>
</dbReference>
<dbReference type="AlphaFoldDB" id="A0A821T2Q5"/>
<evidence type="ECO:0000313" key="3">
    <source>
        <dbReference type="Proteomes" id="UP000663880"/>
    </source>
</evidence>
<feature type="compositionally biased region" description="Low complexity" evidence="1">
    <location>
        <begin position="558"/>
        <end position="569"/>
    </location>
</feature>
<feature type="compositionally biased region" description="Basic and acidic residues" evidence="1">
    <location>
        <begin position="542"/>
        <end position="554"/>
    </location>
</feature>
<protein>
    <submittedName>
        <fullName evidence="2">Uncharacterized protein</fullName>
    </submittedName>
</protein>
<name>A0A821T2Q5_9NEOP</name>
<accession>A0A821T2Q5</accession>
<comment type="caution">
    <text evidence="2">The sequence shown here is derived from an EMBL/GenBank/DDBJ whole genome shotgun (WGS) entry which is preliminary data.</text>
</comment>
<feature type="compositionally biased region" description="Basic residues" evidence="1">
    <location>
        <begin position="1"/>
        <end position="12"/>
    </location>
</feature>
<evidence type="ECO:0000256" key="1">
    <source>
        <dbReference type="SAM" id="MobiDB-lite"/>
    </source>
</evidence>
<feature type="compositionally biased region" description="Pro residues" evidence="1">
    <location>
        <begin position="337"/>
        <end position="351"/>
    </location>
</feature>
<reference evidence="2" key="1">
    <citation type="submission" date="2021-02" db="EMBL/GenBank/DDBJ databases">
        <authorList>
            <person name="Steward A R."/>
        </authorList>
    </citation>
    <scope>NUCLEOTIDE SEQUENCE</scope>
</reference>
<feature type="compositionally biased region" description="Basic and acidic residues" evidence="1">
    <location>
        <begin position="422"/>
        <end position="444"/>
    </location>
</feature>
<feature type="compositionally biased region" description="Basic and acidic residues" evidence="1">
    <location>
        <begin position="494"/>
        <end position="503"/>
    </location>
</feature>
<feature type="compositionally biased region" description="Basic and acidic residues" evidence="1">
    <location>
        <begin position="60"/>
        <end position="69"/>
    </location>
</feature>
<feature type="region of interest" description="Disordered" evidence="1">
    <location>
        <begin position="412"/>
        <end position="600"/>
    </location>
</feature>
<feature type="region of interest" description="Disordered" evidence="1">
    <location>
        <begin position="60"/>
        <end position="213"/>
    </location>
</feature>
<dbReference type="Proteomes" id="UP000663880">
    <property type="component" value="Unassembled WGS sequence"/>
</dbReference>
<dbReference type="OrthoDB" id="62701at2759"/>